<dbReference type="CDD" id="cd00003">
    <property type="entry name" value="PNPsynthase"/>
    <property type="match status" value="1"/>
</dbReference>
<accession>A0A1U9MBR3</accession>
<dbReference type="Gene3D" id="3.20.20.70">
    <property type="entry name" value="Aldolase class I"/>
    <property type="match status" value="1"/>
</dbReference>
<dbReference type="UniPathway" id="UPA00244">
    <property type="reaction ID" value="UER00313"/>
</dbReference>
<feature type="binding site" evidence="4">
    <location>
        <position position="24"/>
    </location>
    <ligand>
        <name>3-amino-2-oxopropyl phosphate</name>
        <dbReference type="ChEBI" id="CHEBI:57279"/>
    </ligand>
</feature>
<comment type="similarity">
    <text evidence="4">Belongs to the PNP synthase family.</text>
</comment>
<feature type="active site" description="Proton donor" evidence="4">
    <location>
        <position position="202"/>
    </location>
</feature>
<feature type="binding site" evidence="4">
    <location>
        <position position="13"/>
    </location>
    <ligand>
        <name>3-amino-2-oxopropyl phosphate</name>
        <dbReference type="ChEBI" id="CHEBI:57279"/>
    </ligand>
</feature>
<reference evidence="6 7" key="1">
    <citation type="submission" date="2016-11" db="EMBL/GenBank/DDBJ databases">
        <title>Comparative genomics of Bartonella apis.</title>
        <authorList>
            <person name="Engel P."/>
        </authorList>
    </citation>
    <scope>NUCLEOTIDE SEQUENCE [LARGE SCALE GENOMIC DNA]</scope>
    <source>
        <strain evidence="6 7">BBC0178</strain>
    </source>
</reference>
<dbReference type="InterPro" id="IPR036130">
    <property type="entry name" value="Pyridoxine-5'_phos_synth"/>
</dbReference>
<keyword evidence="2 4" id="KW-0808">Transferase</keyword>
<dbReference type="Proteomes" id="UP000189660">
    <property type="component" value="Chromosome"/>
</dbReference>
<dbReference type="EC" id="2.6.99.2" evidence="4 5"/>
<dbReference type="PANTHER" id="PTHR30456">
    <property type="entry name" value="PYRIDOXINE 5'-PHOSPHATE SYNTHASE"/>
    <property type="match status" value="1"/>
</dbReference>
<dbReference type="GO" id="GO:0008615">
    <property type="term" value="P:pyridoxine biosynthetic process"/>
    <property type="evidence" value="ECO:0007669"/>
    <property type="project" value="UniProtKB-UniRule"/>
</dbReference>
<sequence length="250" mass="27633">MIGAVDDNKLSVNLNAIAVLRNRRNLPWPNVVGMGRIALDAGADGITVHPRPDQRHIRFTDLPDIRRLIDDEFPNQEFNIEGYPDDAFLDLAETYANQITLVPDSPDQSTSDHGWNFVKDSAFLKPVIKRLKDRSIRVILFVNPVVDGLDQAKALGADGIEIYTGPYGDAYDSDKKQLLALEAVTLVAEKAKQLGLLVNAGHDLTVPNLAPLVKNVPWLYEVSIGHGLIADALEHGMRETVLRFKRALAI</sequence>
<comment type="subcellular location">
    <subcellularLocation>
        <location evidence="4">Cytoplasm</location>
    </subcellularLocation>
</comment>
<dbReference type="RefSeq" id="WP_225868296.1">
    <property type="nucleotide sequence ID" value="NZ_CP015820.1"/>
</dbReference>
<dbReference type="HAMAP" id="MF_00279">
    <property type="entry name" value="PdxJ"/>
    <property type="match status" value="1"/>
</dbReference>
<feature type="site" description="Transition state stabilizer" evidence="4">
    <location>
        <position position="161"/>
    </location>
</feature>
<dbReference type="GO" id="GO:0033856">
    <property type="term" value="F:pyridoxine 5'-phosphate synthase activity"/>
    <property type="evidence" value="ECO:0007669"/>
    <property type="project" value="UniProtKB-UniRule"/>
</dbReference>
<comment type="catalytic activity">
    <reaction evidence="4">
        <text>3-amino-2-oxopropyl phosphate + 1-deoxy-D-xylulose 5-phosphate = pyridoxine 5'-phosphate + phosphate + 2 H2O + H(+)</text>
        <dbReference type="Rhea" id="RHEA:15265"/>
        <dbReference type="ChEBI" id="CHEBI:15377"/>
        <dbReference type="ChEBI" id="CHEBI:15378"/>
        <dbReference type="ChEBI" id="CHEBI:43474"/>
        <dbReference type="ChEBI" id="CHEBI:57279"/>
        <dbReference type="ChEBI" id="CHEBI:57792"/>
        <dbReference type="ChEBI" id="CHEBI:58589"/>
        <dbReference type="EC" id="2.6.99.2"/>
    </reaction>
</comment>
<keyword evidence="3 4" id="KW-0664">Pyridoxine biosynthesis</keyword>
<evidence type="ECO:0000313" key="6">
    <source>
        <dbReference type="EMBL" id="AQT42952.1"/>
    </source>
</evidence>
<evidence type="ECO:0000256" key="5">
    <source>
        <dbReference type="NCBIfam" id="TIGR00559"/>
    </source>
</evidence>
<dbReference type="AlphaFoldDB" id="A0A1U9MBR3"/>
<feature type="active site" description="Proton acceptor" evidence="4">
    <location>
        <position position="81"/>
    </location>
</feature>
<keyword evidence="7" id="KW-1185">Reference proteome</keyword>
<feature type="binding site" evidence="4">
    <location>
        <begin position="225"/>
        <end position="226"/>
    </location>
    <ligand>
        <name>3-amino-2-oxopropyl phosphate</name>
        <dbReference type="ChEBI" id="CHEBI:57279"/>
    </ligand>
</feature>
<feature type="binding site" evidence="4">
    <location>
        <position position="56"/>
    </location>
    <ligand>
        <name>1-deoxy-D-xylulose 5-phosphate</name>
        <dbReference type="ChEBI" id="CHEBI:57792"/>
    </ligand>
</feature>
<dbReference type="SUPFAM" id="SSF63892">
    <property type="entry name" value="Pyridoxine 5'-phosphate synthase"/>
    <property type="match status" value="1"/>
</dbReference>
<feature type="active site" description="Proton acceptor" evidence="4">
    <location>
        <position position="49"/>
    </location>
</feature>
<comment type="caution">
    <text evidence="4">Lacks conserved residue(s) required for the propagation of feature annotation.</text>
</comment>
<dbReference type="GO" id="GO:0005829">
    <property type="term" value="C:cytosol"/>
    <property type="evidence" value="ECO:0007669"/>
    <property type="project" value="TreeGrafter"/>
</dbReference>
<comment type="subunit">
    <text evidence="4">Homooctamer; tetramer of dimers.</text>
</comment>
<dbReference type="EMBL" id="CP015820">
    <property type="protein sequence ID" value="AQT42952.1"/>
    <property type="molecule type" value="Genomic_DNA"/>
</dbReference>
<dbReference type="PANTHER" id="PTHR30456:SF0">
    <property type="entry name" value="PYRIDOXINE 5'-PHOSPHATE SYNTHASE"/>
    <property type="match status" value="1"/>
</dbReference>
<feature type="binding site" evidence="4">
    <location>
        <position position="203"/>
    </location>
    <ligand>
        <name>3-amino-2-oxopropyl phosphate</name>
        <dbReference type="ChEBI" id="CHEBI:57279"/>
    </ligand>
</feature>
<dbReference type="KEGG" id="bapa:BBC0178_014910"/>
<evidence type="ECO:0000256" key="4">
    <source>
        <dbReference type="HAMAP-Rule" id="MF_00279"/>
    </source>
</evidence>
<dbReference type="NCBIfam" id="TIGR00559">
    <property type="entry name" value="pdxJ"/>
    <property type="match status" value="1"/>
</dbReference>
<dbReference type="InterPro" id="IPR013785">
    <property type="entry name" value="Aldolase_TIM"/>
</dbReference>
<comment type="pathway">
    <text evidence="4">Cofactor biosynthesis; pyridoxine 5'-phosphate biosynthesis; pyridoxine 5'-phosphate from D-erythrose 4-phosphate: step 5/5.</text>
</comment>
<protein>
    <recommendedName>
        <fullName evidence="4 5">Pyridoxine 5'-phosphate synthase</fullName>
        <shortName evidence="4">PNP synthase</shortName>
        <ecNumber evidence="4 5">2.6.99.2</ecNumber>
    </recommendedName>
</protein>
<feature type="binding site" evidence="4">
    <location>
        <position position="110"/>
    </location>
    <ligand>
        <name>1-deoxy-D-xylulose 5-phosphate</name>
        <dbReference type="ChEBI" id="CHEBI:57792"/>
    </ligand>
</feature>
<proteinExistence type="inferred from homology"/>
<dbReference type="Pfam" id="PF03740">
    <property type="entry name" value="PdxJ"/>
    <property type="match status" value="1"/>
</dbReference>
<name>A0A1U9MBR3_9HYPH</name>
<dbReference type="NCBIfam" id="NF003626">
    <property type="entry name" value="PRK05265.1-4"/>
    <property type="match status" value="1"/>
</dbReference>
<comment type="function">
    <text evidence="4">Catalyzes the complicated ring closure reaction between the two acyclic compounds 1-deoxy-D-xylulose-5-phosphate (DXP) and 3-amino-2-oxopropyl phosphate (1-amino-acetone-3-phosphate or AAP) to form pyridoxine 5'-phosphate (PNP) and inorganic phosphate.</text>
</comment>
<evidence type="ECO:0000256" key="3">
    <source>
        <dbReference type="ARBA" id="ARBA00023096"/>
    </source>
</evidence>
<evidence type="ECO:0000256" key="1">
    <source>
        <dbReference type="ARBA" id="ARBA00022490"/>
    </source>
</evidence>
<keyword evidence="1 4" id="KW-0963">Cytoplasm</keyword>
<gene>
    <name evidence="4" type="primary">pdxJ</name>
    <name evidence="6" type="ORF">BBC0178_014910</name>
</gene>
<feature type="binding site" evidence="4">
    <location>
        <position position="51"/>
    </location>
    <ligand>
        <name>1-deoxy-D-xylulose 5-phosphate</name>
        <dbReference type="ChEBI" id="CHEBI:57792"/>
    </ligand>
</feature>
<evidence type="ECO:0000256" key="2">
    <source>
        <dbReference type="ARBA" id="ARBA00022679"/>
    </source>
</evidence>
<evidence type="ECO:0000313" key="7">
    <source>
        <dbReference type="Proteomes" id="UP000189660"/>
    </source>
</evidence>
<dbReference type="InterPro" id="IPR004569">
    <property type="entry name" value="PyrdxlP_synth_PdxJ"/>
</dbReference>
<organism evidence="6 7">
    <name type="scientific">Bartonella apihabitans</name>
    <dbReference type="NCBI Taxonomy" id="2750929"/>
    <lineage>
        <taxon>Bacteria</taxon>
        <taxon>Pseudomonadati</taxon>
        <taxon>Pseudomonadota</taxon>
        <taxon>Alphaproteobacteria</taxon>
        <taxon>Hyphomicrobiales</taxon>
        <taxon>Bartonellaceae</taxon>
        <taxon>Bartonella</taxon>
    </lineage>
</organism>